<dbReference type="KEGG" id="spse:SULPSESMR1_02074"/>
<dbReference type="InterPro" id="IPR021484">
    <property type="entry name" value="DUF3137"/>
</dbReference>
<keyword evidence="3" id="KW-1185">Reference proteome</keyword>
<protein>
    <recommendedName>
        <fullName evidence="4">DUF3137 domain-containing protein</fullName>
    </recommendedName>
</protein>
<keyword evidence="1" id="KW-1133">Transmembrane helix</keyword>
<dbReference type="Pfam" id="PF11335">
    <property type="entry name" value="DUF3137"/>
    <property type="match status" value="1"/>
</dbReference>
<reference evidence="2 3" key="1">
    <citation type="submission" date="2017-07" db="EMBL/GenBank/DDBJ databases">
        <title>Genome Sequence of Sulfitobacter pseudonitzschiae Strain SMR1 Isolated from a culture of the Diatom Skeletonema marinoi.</title>
        <authorList>
            <person name="Topel M."/>
            <person name="Pinder M.I.M."/>
            <person name="Johansson O.N."/>
            <person name="Kourtchenko O."/>
            <person name="Godhe A."/>
            <person name="Clarke A.K."/>
        </authorList>
    </citation>
    <scope>NUCLEOTIDE SEQUENCE [LARGE SCALE GENOMIC DNA]</scope>
    <source>
        <strain evidence="2 3">SMR1</strain>
    </source>
</reference>
<sequence>MDDFTFVEREDYEKGFAKVYHRDIVPYLMVLEERRQKAIARSQKIIGAIAVVALILAWQAHRLDPVLPIMPIALGGFACLFVYISRGDKLQGALTDFIRPILSRFLEDVSFAEESSAQEVKLDTLKRLCLVPQAERHYFGPRISGSWRDVSYQLVKASFLETYRDSDDKLKTRTLFSGVLIEIECWKPMPTIVFLPDFGKLGNRFFSWATRNLRPPHKLELSDDSLERAFEVYTDDLDEARQALDTSFGHKILNIADEYQGAESHLSTAFEGTAFYLALRLDHSFLSFDVMNKPLSNMDENIHQALSDLTLPRQIIDRLLD</sequence>
<evidence type="ECO:0000313" key="2">
    <source>
        <dbReference type="EMBL" id="ASM72877.1"/>
    </source>
</evidence>
<evidence type="ECO:0000256" key="1">
    <source>
        <dbReference type="SAM" id="Phobius"/>
    </source>
</evidence>
<gene>
    <name evidence="2" type="ORF">SULPSESMR1_02074</name>
</gene>
<proteinExistence type="predicted"/>
<dbReference type="OrthoDB" id="7746008at2"/>
<keyword evidence="1" id="KW-0812">Transmembrane</keyword>
<dbReference type="RefSeq" id="WP_157728999.1">
    <property type="nucleotide sequence ID" value="NZ_CP022415.1"/>
</dbReference>
<name>A0A221K221_9RHOB</name>
<keyword evidence="1" id="KW-0472">Membrane</keyword>
<organism evidence="2 3">
    <name type="scientific">Pseudosulfitobacter pseudonitzschiae</name>
    <dbReference type="NCBI Taxonomy" id="1402135"/>
    <lineage>
        <taxon>Bacteria</taxon>
        <taxon>Pseudomonadati</taxon>
        <taxon>Pseudomonadota</taxon>
        <taxon>Alphaproteobacteria</taxon>
        <taxon>Rhodobacterales</taxon>
        <taxon>Roseobacteraceae</taxon>
        <taxon>Pseudosulfitobacter</taxon>
    </lineage>
</organism>
<evidence type="ECO:0000313" key="3">
    <source>
        <dbReference type="Proteomes" id="UP000199754"/>
    </source>
</evidence>
<feature type="transmembrane region" description="Helical" evidence="1">
    <location>
        <begin position="44"/>
        <end position="60"/>
    </location>
</feature>
<dbReference type="AlphaFoldDB" id="A0A221K221"/>
<feature type="transmembrane region" description="Helical" evidence="1">
    <location>
        <begin position="66"/>
        <end position="84"/>
    </location>
</feature>
<accession>A0A221K221</accession>
<dbReference type="Proteomes" id="UP000199754">
    <property type="component" value="Chromosome"/>
</dbReference>
<dbReference type="EMBL" id="CP022415">
    <property type="protein sequence ID" value="ASM72877.1"/>
    <property type="molecule type" value="Genomic_DNA"/>
</dbReference>
<evidence type="ECO:0008006" key="4">
    <source>
        <dbReference type="Google" id="ProtNLM"/>
    </source>
</evidence>